<feature type="non-terminal residue" evidence="2">
    <location>
        <position position="1"/>
    </location>
</feature>
<feature type="region of interest" description="Disordered" evidence="1">
    <location>
        <begin position="48"/>
        <end position="90"/>
    </location>
</feature>
<dbReference type="Proteomes" id="UP000199249">
    <property type="component" value="Unassembled WGS sequence"/>
</dbReference>
<proteinExistence type="predicted"/>
<evidence type="ECO:0000313" key="3">
    <source>
        <dbReference type="Proteomes" id="UP000199249"/>
    </source>
</evidence>
<reference evidence="3" key="1">
    <citation type="submission" date="2016-10" db="EMBL/GenBank/DDBJ databases">
        <authorList>
            <person name="Varghese N."/>
            <person name="Submissions S."/>
        </authorList>
    </citation>
    <scope>NUCLEOTIDE SEQUENCE [LARGE SCALE GENOMIC DNA]</scope>
    <source>
        <strain evidence="3">CGMCC 1.8975</strain>
    </source>
</reference>
<sequence>EACYPGHRFVPFHLAAVPLLGVYLPGREEATQPLFYGLFNDQVDLQARTQGDPGYGGEHWQRPAPPGGWGEWRVGPPGARGDARAARHEE</sequence>
<name>A0A1H3P5E0_9BACT</name>
<gene>
    <name evidence="2" type="ORF">SAMN04488069_12215</name>
</gene>
<dbReference type="RefSeq" id="WP_175471069.1">
    <property type="nucleotide sequence ID" value="NZ_FNOV01000022.1"/>
</dbReference>
<keyword evidence="3" id="KW-1185">Reference proteome</keyword>
<accession>A0A1H3P5E0</accession>
<protein>
    <submittedName>
        <fullName evidence="2">Uncharacterized protein</fullName>
    </submittedName>
</protein>
<dbReference type="AlphaFoldDB" id="A0A1H3P5E0"/>
<evidence type="ECO:0000313" key="2">
    <source>
        <dbReference type="EMBL" id="SDY96298.1"/>
    </source>
</evidence>
<dbReference type="EMBL" id="FNOV01000022">
    <property type="protein sequence ID" value="SDY96298.1"/>
    <property type="molecule type" value="Genomic_DNA"/>
</dbReference>
<evidence type="ECO:0000256" key="1">
    <source>
        <dbReference type="SAM" id="MobiDB-lite"/>
    </source>
</evidence>
<feature type="compositionally biased region" description="Basic and acidic residues" evidence="1">
    <location>
        <begin position="81"/>
        <end position="90"/>
    </location>
</feature>
<organism evidence="2 3">
    <name type="scientific">Hymenobacter psychrophilus</name>
    <dbReference type="NCBI Taxonomy" id="651662"/>
    <lineage>
        <taxon>Bacteria</taxon>
        <taxon>Pseudomonadati</taxon>
        <taxon>Bacteroidota</taxon>
        <taxon>Cytophagia</taxon>
        <taxon>Cytophagales</taxon>
        <taxon>Hymenobacteraceae</taxon>
        <taxon>Hymenobacter</taxon>
    </lineage>
</organism>